<comment type="subcellular location">
    <subcellularLocation>
        <location evidence="2">Membrane</location>
        <topology evidence="2">Multi-pass membrane protein</topology>
    </subcellularLocation>
</comment>
<dbReference type="GO" id="GO:0006784">
    <property type="term" value="P:heme A biosynthetic process"/>
    <property type="evidence" value="ECO:0007669"/>
    <property type="project" value="EnsemblFungi"/>
</dbReference>
<name>A0A167EGW9_9ASCO</name>
<feature type="transmembrane region" description="Helical" evidence="12">
    <location>
        <begin position="382"/>
        <end position="408"/>
    </location>
</feature>
<keyword evidence="5 12" id="KW-1133">Transmembrane helix</keyword>
<organism evidence="13 14">
    <name type="scientific">Sugiyamaella lignohabitans</name>
    <dbReference type="NCBI Taxonomy" id="796027"/>
    <lineage>
        <taxon>Eukaryota</taxon>
        <taxon>Fungi</taxon>
        <taxon>Dikarya</taxon>
        <taxon>Ascomycota</taxon>
        <taxon>Saccharomycotina</taxon>
        <taxon>Dipodascomycetes</taxon>
        <taxon>Dipodascales</taxon>
        <taxon>Trichomonascaceae</taxon>
        <taxon>Sugiyamaella</taxon>
    </lineage>
</organism>
<feature type="transmembrane region" description="Helical" evidence="12">
    <location>
        <begin position="71"/>
        <end position="91"/>
    </location>
</feature>
<dbReference type="OrthoDB" id="1726137at2759"/>
<protein>
    <submittedName>
        <fullName evidence="13">Cox15p</fullName>
    </submittedName>
</protein>
<dbReference type="PANTHER" id="PTHR23289">
    <property type="entry name" value="CYTOCHROME C OXIDASE ASSEMBLY PROTEIN COX15"/>
    <property type="match status" value="1"/>
</dbReference>
<keyword evidence="14" id="KW-1185">Reference proteome</keyword>
<feature type="transmembrane region" description="Helical" evidence="12">
    <location>
        <begin position="351"/>
        <end position="370"/>
    </location>
</feature>
<evidence type="ECO:0000313" key="14">
    <source>
        <dbReference type="Proteomes" id="UP000189580"/>
    </source>
</evidence>
<dbReference type="Proteomes" id="UP000189580">
    <property type="component" value="Chromosome d"/>
</dbReference>
<dbReference type="GO" id="GO:0120547">
    <property type="term" value="F:heme A synthase activity"/>
    <property type="evidence" value="ECO:0007669"/>
    <property type="project" value="UniProtKB-EC"/>
</dbReference>
<evidence type="ECO:0000256" key="3">
    <source>
        <dbReference type="ARBA" id="ARBA00022692"/>
    </source>
</evidence>
<dbReference type="Pfam" id="PF02628">
    <property type="entry name" value="COX15-CtaA"/>
    <property type="match status" value="1"/>
</dbReference>
<keyword evidence="9 12" id="KW-0472">Membrane</keyword>
<evidence type="ECO:0000256" key="8">
    <source>
        <dbReference type="ARBA" id="ARBA00023133"/>
    </source>
</evidence>
<dbReference type="GO" id="GO:0051537">
    <property type="term" value="F:2 iron, 2 sulfur cluster binding"/>
    <property type="evidence" value="ECO:0007669"/>
    <property type="project" value="EnsemblFungi"/>
</dbReference>
<feature type="transmembrane region" description="Helical" evidence="12">
    <location>
        <begin position="414"/>
        <end position="434"/>
    </location>
</feature>
<dbReference type="GO" id="GO:0016653">
    <property type="term" value="F:oxidoreductase activity, acting on NAD(P)H, heme protein as acceptor"/>
    <property type="evidence" value="ECO:0007669"/>
    <property type="project" value="TreeGrafter"/>
</dbReference>
<comment type="cofactor">
    <cofactor evidence="1">
        <name>heme b</name>
        <dbReference type="ChEBI" id="CHEBI:60344"/>
    </cofactor>
</comment>
<sequence>MRATKIITPKLETSRKFSTTTSILSDSTSLSDSSNIQRQKKLVSEILNKAQNSSHPKTSAKRTPANSSKYVGYWLIGSAGLVFGIVILGGLTRLTESGLSITEWKPVTGSIPPLSQEDWEKEFELYKASPEFKILNSNITLDEYKFIYYMEWSHRLWGRTIGLVFVLPAAYFVFAKKTSALTTKRLVLISGLLGLQGFIGWWMVKSGLDQDFLDQPGAHPRVSQYRLATHLGAAFLLYIAMINTGLDTIRESRWIRNPQAALKEITALSSPVVKPLRRVVFSLACLTFLTSMSGAFVAGLDAGLIYNSFPYMGETIVPSRNEMFSPQYATDTSQFNLFWKNMLENPTTVQFNHRVLAVSTWTATLAMHLYSLRFKAFVPRSVIRGSATALGFVTLQAALGISTLLWVVPTPLAASHQAGSLAFLTSVLVLLARLRLPPSRVRRLITLLSQTADKAVNKASKRL</sequence>
<evidence type="ECO:0000256" key="5">
    <source>
        <dbReference type="ARBA" id="ARBA00022989"/>
    </source>
</evidence>
<dbReference type="InterPro" id="IPR023754">
    <property type="entry name" value="HemeA_Synthase_type2"/>
</dbReference>
<dbReference type="AlphaFoldDB" id="A0A167EGW9"/>
<feature type="transmembrane region" description="Helical" evidence="12">
    <location>
        <begin position="186"/>
        <end position="204"/>
    </location>
</feature>
<reference evidence="13 14" key="1">
    <citation type="submission" date="2016-02" db="EMBL/GenBank/DDBJ databases">
        <title>Complete genome sequence and transcriptome regulation of the pentose utilising yeast Sugiyamaella lignohabitans.</title>
        <authorList>
            <person name="Bellasio M."/>
            <person name="Peymann A."/>
            <person name="Valli M."/>
            <person name="Sipitzky M."/>
            <person name="Graf A."/>
            <person name="Sauer M."/>
            <person name="Marx H."/>
            <person name="Mattanovich D."/>
        </authorList>
    </citation>
    <scope>NUCLEOTIDE SEQUENCE [LARGE SCALE GENOMIC DNA]</scope>
    <source>
        <strain evidence="13 14">CBS 10342</strain>
    </source>
</reference>
<feature type="transmembrane region" description="Helical" evidence="12">
    <location>
        <begin position="279"/>
        <end position="300"/>
    </location>
</feature>
<keyword evidence="6" id="KW-0560">Oxidoreductase</keyword>
<comment type="pathway">
    <text evidence="10">Porphyrin-containing compound metabolism; heme A biosynthesis; heme A from heme O: step 1/1.</text>
</comment>
<evidence type="ECO:0000256" key="9">
    <source>
        <dbReference type="ARBA" id="ARBA00023136"/>
    </source>
</evidence>
<dbReference type="GO" id="GO:0005759">
    <property type="term" value="C:mitochondrial matrix"/>
    <property type="evidence" value="ECO:0007669"/>
    <property type="project" value="EnsemblFungi"/>
</dbReference>
<keyword evidence="3 12" id="KW-0812">Transmembrane</keyword>
<evidence type="ECO:0000256" key="1">
    <source>
        <dbReference type="ARBA" id="ARBA00001970"/>
    </source>
</evidence>
<comment type="catalytic activity">
    <reaction evidence="11">
        <text>Fe(II)-heme o + 2 A + H2O = Fe(II)-heme a + 2 AH2</text>
        <dbReference type="Rhea" id="RHEA:63388"/>
        <dbReference type="ChEBI" id="CHEBI:13193"/>
        <dbReference type="ChEBI" id="CHEBI:15377"/>
        <dbReference type="ChEBI" id="CHEBI:17499"/>
        <dbReference type="ChEBI" id="CHEBI:60530"/>
        <dbReference type="ChEBI" id="CHEBI:61715"/>
        <dbReference type="EC" id="1.17.99.9"/>
    </reaction>
    <physiologicalReaction direction="left-to-right" evidence="11">
        <dbReference type="Rhea" id="RHEA:63389"/>
    </physiologicalReaction>
</comment>
<proteinExistence type="inferred from homology"/>
<evidence type="ECO:0000313" key="13">
    <source>
        <dbReference type="EMBL" id="ANB14068.1"/>
    </source>
</evidence>
<dbReference type="RefSeq" id="XP_018736545.1">
    <property type="nucleotide sequence ID" value="XM_018882138.1"/>
</dbReference>
<dbReference type="KEGG" id="slb:AWJ20_5024"/>
<evidence type="ECO:0000256" key="6">
    <source>
        <dbReference type="ARBA" id="ARBA00023002"/>
    </source>
</evidence>
<keyword evidence="8" id="KW-0350">Heme biosynthesis</keyword>
<feature type="transmembrane region" description="Helical" evidence="12">
    <location>
        <begin position="224"/>
        <end position="246"/>
    </location>
</feature>
<accession>A0A167EGW9</accession>
<dbReference type="GO" id="GO:0005743">
    <property type="term" value="C:mitochondrial inner membrane"/>
    <property type="evidence" value="ECO:0007669"/>
    <property type="project" value="EnsemblFungi"/>
</dbReference>
<dbReference type="HAMAP" id="MF_01665">
    <property type="entry name" value="HemeA_synth_type2"/>
    <property type="match status" value="1"/>
</dbReference>
<gene>
    <name evidence="13" type="primary">COX15</name>
    <name evidence="13" type="ORF">AWJ20_5024</name>
</gene>
<keyword evidence="7" id="KW-0408">Iron</keyword>
<evidence type="ECO:0000256" key="7">
    <source>
        <dbReference type="ARBA" id="ARBA00023004"/>
    </source>
</evidence>
<evidence type="ECO:0000256" key="2">
    <source>
        <dbReference type="ARBA" id="ARBA00004141"/>
    </source>
</evidence>
<dbReference type="GeneID" id="30037221"/>
<evidence type="ECO:0000256" key="11">
    <source>
        <dbReference type="ARBA" id="ARBA00048044"/>
    </source>
</evidence>
<dbReference type="InterPro" id="IPR003780">
    <property type="entry name" value="COX15/CtaA_fam"/>
</dbReference>
<dbReference type="GO" id="GO:0046872">
    <property type="term" value="F:metal ion binding"/>
    <property type="evidence" value="ECO:0007669"/>
    <property type="project" value="UniProtKB-KW"/>
</dbReference>
<feature type="transmembrane region" description="Helical" evidence="12">
    <location>
        <begin position="156"/>
        <end position="174"/>
    </location>
</feature>
<dbReference type="EMBL" id="CP014502">
    <property type="protein sequence ID" value="ANB14068.1"/>
    <property type="molecule type" value="Genomic_DNA"/>
</dbReference>
<evidence type="ECO:0000256" key="10">
    <source>
        <dbReference type="ARBA" id="ARBA00044501"/>
    </source>
</evidence>
<evidence type="ECO:0000256" key="12">
    <source>
        <dbReference type="SAM" id="Phobius"/>
    </source>
</evidence>
<dbReference type="PANTHER" id="PTHR23289:SF2">
    <property type="entry name" value="CYTOCHROME C OXIDASE ASSEMBLY PROTEIN COX15 HOMOLOG"/>
    <property type="match status" value="1"/>
</dbReference>
<keyword evidence="4" id="KW-0479">Metal-binding</keyword>
<evidence type="ECO:0000256" key="4">
    <source>
        <dbReference type="ARBA" id="ARBA00022723"/>
    </source>
</evidence>